<dbReference type="OrthoDB" id="76388at2759"/>
<dbReference type="AlphaFoldDB" id="A0A6J2U054"/>
<dbReference type="PANTHER" id="PTHR11177">
    <property type="entry name" value="CHITINASE"/>
    <property type="match status" value="1"/>
</dbReference>
<feature type="chain" id="PRO_5026826469" evidence="8">
    <location>
        <begin position="22"/>
        <end position="435"/>
    </location>
</feature>
<dbReference type="Gene3D" id="3.20.20.80">
    <property type="entry name" value="Glycosidases"/>
    <property type="match status" value="1"/>
</dbReference>
<dbReference type="InterPro" id="IPR011583">
    <property type="entry name" value="Chitinase_II/V-like_cat"/>
</dbReference>
<keyword evidence="6" id="KW-1015">Disulfide bond</keyword>
<keyword evidence="7" id="KW-0325">Glycoprotein</keyword>
<proteinExistence type="inferred from homology"/>
<dbReference type="FunFam" id="3.20.20.80:FF:000071">
    <property type="entry name" value="Imaginal disc growth factor"/>
    <property type="match status" value="1"/>
</dbReference>
<evidence type="ECO:0000256" key="5">
    <source>
        <dbReference type="ARBA" id="ARBA00022729"/>
    </source>
</evidence>
<dbReference type="PANTHER" id="PTHR11177:SF235">
    <property type="entry name" value="CHITINASE-LIKE PROTEIN IDGF1-RELATED"/>
    <property type="match status" value="1"/>
</dbReference>
<sequence>MPNSWISVIFMLCLFWHSSYGNVGKLVCYYDGASFVREGPAQLSLRELEIALGFCNILVYGYAGIDAETFKLKSLNPQLTYNQDHYRHIIALKQKFPHVRFLLSVGGDRDLNSEGVVETETYLRLLEEPERRNSFKLSAIEELRKFGFDGLDLAWQFPKNKPKVERGAIKKAWHAFKGWFKNSSIDEKAEEHKEQFATLLRELAVQMQTNGILSLTMLPHVDASLFIDVASVMNYVDFVNLGTYDFQTPERNPKVADIPAPLYAMYDREPSFNLDYQVQYWINQTANAQKLHIGVATYARAWLMSRDSGITGYPPIPATEGAAPMGKQTGVPGLLSWPEVCELLQVPFNKDKAPLRKVGDPTKRFGIYAYHAAEDEGEKGIWVGYEDPTSAAIKAGYVHAKGLGGVALFDISLDDFRGQCADEKYPILRSIKYKL</sequence>
<evidence type="ECO:0000256" key="3">
    <source>
        <dbReference type="ARBA" id="ARBA00022473"/>
    </source>
</evidence>
<evidence type="ECO:0000256" key="7">
    <source>
        <dbReference type="ARBA" id="ARBA00023180"/>
    </source>
</evidence>
<feature type="domain" description="GH18" evidence="9">
    <location>
        <begin position="24"/>
        <end position="435"/>
    </location>
</feature>
<evidence type="ECO:0000313" key="10">
    <source>
        <dbReference type="Proteomes" id="UP000504634"/>
    </source>
</evidence>
<dbReference type="Proteomes" id="UP000504634">
    <property type="component" value="Unplaced"/>
</dbReference>
<dbReference type="InterPro" id="IPR050314">
    <property type="entry name" value="Glycosyl_Hydrlase_18"/>
</dbReference>
<dbReference type="GO" id="GO:0005576">
    <property type="term" value="C:extracellular region"/>
    <property type="evidence" value="ECO:0007669"/>
    <property type="project" value="UniProtKB-SubCell"/>
</dbReference>
<dbReference type="GeneID" id="115629101"/>
<protein>
    <submittedName>
        <fullName evidence="11">Chitinase-like protein Idgf5</fullName>
    </submittedName>
</protein>
<dbReference type="Gene3D" id="3.10.50.10">
    <property type="match status" value="1"/>
</dbReference>
<dbReference type="RefSeq" id="XP_030381285.1">
    <property type="nucleotide sequence ID" value="XM_030525425.1"/>
</dbReference>
<dbReference type="CDD" id="cd02873">
    <property type="entry name" value="GH18_IDGF"/>
    <property type="match status" value="1"/>
</dbReference>
<dbReference type="InterPro" id="IPR001223">
    <property type="entry name" value="Glyco_hydro18_cat"/>
</dbReference>
<accession>A0A6J2U054</accession>
<dbReference type="SUPFAM" id="SSF54556">
    <property type="entry name" value="Chitinase insertion domain"/>
    <property type="match status" value="1"/>
</dbReference>
<dbReference type="GO" id="GO:0004568">
    <property type="term" value="F:chitinase activity"/>
    <property type="evidence" value="ECO:0007669"/>
    <property type="project" value="TreeGrafter"/>
</dbReference>
<evidence type="ECO:0000259" key="9">
    <source>
        <dbReference type="PROSITE" id="PS51910"/>
    </source>
</evidence>
<dbReference type="Pfam" id="PF00704">
    <property type="entry name" value="Glyco_hydro_18"/>
    <property type="match status" value="1"/>
</dbReference>
<keyword evidence="5 8" id="KW-0732">Signal</keyword>
<feature type="signal peptide" evidence="8">
    <location>
        <begin position="1"/>
        <end position="21"/>
    </location>
</feature>
<evidence type="ECO:0000256" key="4">
    <source>
        <dbReference type="ARBA" id="ARBA00022525"/>
    </source>
</evidence>
<dbReference type="PROSITE" id="PS51910">
    <property type="entry name" value="GH18_2"/>
    <property type="match status" value="1"/>
</dbReference>
<dbReference type="SMART" id="SM00636">
    <property type="entry name" value="Glyco_18"/>
    <property type="match status" value="1"/>
</dbReference>
<name>A0A6J2U054_DROLE</name>
<evidence type="ECO:0000256" key="1">
    <source>
        <dbReference type="ARBA" id="ARBA00004613"/>
    </source>
</evidence>
<reference evidence="11" key="1">
    <citation type="submission" date="2025-08" db="UniProtKB">
        <authorList>
            <consortium name="RefSeq"/>
        </authorList>
    </citation>
    <scope>IDENTIFICATION</scope>
    <source>
        <strain evidence="11">11010-0011.00</strain>
        <tissue evidence="11">Whole body</tissue>
    </source>
</reference>
<keyword evidence="3" id="KW-0217">Developmental protein</keyword>
<keyword evidence="4" id="KW-0964">Secreted</keyword>
<dbReference type="InterPro" id="IPR029070">
    <property type="entry name" value="Chitinase_insertion_sf"/>
</dbReference>
<comment type="similarity">
    <text evidence="2">Belongs to the glycosyl hydrolase 18 family. IDGF subfamily.</text>
</comment>
<dbReference type="GO" id="GO:0006032">
    <property type="term" value="P:chitin catabolic process"/>
    <property type="evidence" value="ECO:0007669"/>
    <property type="project" value="TreeGrafter"/>
</dbReference>
<dbReference type="CTD" id="37104"/>
<evidence type="ECO:0000313" key="11">
    <source>
        <dbReference type="RefSeq" id="XP_030381285.1"/>
    </source>
</evidence>
<organism evidence="10 11">
    <name type="scientific">Drosophila lebanonensis</name>
    <name type="common">Fruit fly</name>
    <name type="synonym">Scaptodrosophila lebanonensis</name>
    <dbReference type="NCBI Taxonomy" id="7225"/>
    <lineage>
        <taxon>Eukaryota</taxon>
        <taxon>Metazoa</taxon>
        <taxon>Ecdysozoa</taxon>
        <taxon>Arthropoda</taxon>
        <taxon>Hexapoda</taxon>
        <taxon>Insecta</taxon>
        <taxon>Pterygota</taxon>
        <taxon>Neoptera</taxon>
        <taxon>Endopterygota</taxon>
        <taxon>Diptera</taxon>
        <taxon>Brachycera</taxon>
        <taxon>Muscomorpha</taxon>
        <taxon>Ephydroidea</taxon>
        <taxon>Drosophilidae</taxon>
        <taxon>Scaptodrosophila</taxon>
    </lineage>
</organism>
<comment type="subcellular location">
    <subcellularLocation>
        <location evidence="1">Secreted</location>
    </subcellularLocation>
</comment>
<evidence type="ECO:0000256" key="6">
    <source>
        <dbReference type="ARBA" id="ARBA00023157"/>
    </source>
</evidence>
<dbReference type="InterPro" id="IPR015520">
    <property type="entry name" value="IDGF"/>
</dbReference>
<dbReference type="GO" id="GO:0005975">
    <property type="term" value="P:carbohydrate metabolic process"/>
    <property type="evidence" value="ECO:0007669"/>
    <property type="project" value="InterPro"/>
</dbReference>
<evidence type="ECO:0000256" key="2">
    <source>
        <dbReference type="ARBA" id="ARBA00006606"/>
    </source>
</evidence>
<dbReference type="SUPFAM" id="SSF51445">
    <property type="entry name" value="(Trans)glycosidases"/>
    <property type="match status" value="1"/>
</dbReference>
<dbReference type="InterPro" id="IPR017853">
    <property type="entry name" value="GH"/>
</dbReference>
<dbReference type="GO" id="GO:0008061">
    <property type="term" value="F:chitin binding"/>
    <property type="evidence" value="ECO:0007669"/>
    <property type="project" value="InterPro"/>
</dbReference>
<keyword evidence="10" id="KW-1185">Reference proteome</keyword>
<evidence type="ECO:0000256" key="8">
    <source>
        <dbReference type="SAM" id="SignalP"/>
    </source>
</evidence>
<gene>
    <name evidence="11" type="primary">LOC115629101</name>
</gene>